<dbReference type="Pfam" id="PF00583">
    <property type="entry name" value="Acetyltransf_1"/>
    <property type="match status" value="1"/>
</dbReference>
<dbReference type="SUPFAM" id="SSF55729">
    <property type="entry name" value="Acyl-CoA N-acyltransferases (Nat)"/>
    <property type="match status" value="1"/>
</dbReference>
<evidence type="ECO:0000259" key="1">
    <source>
        <dbReference type="PROSITE" id="PS51186"/>
    </source>
</evidence>
<dbReference type="RefSeq" id="WP_055743902.1">
    <property type="nucleotide sequence ID" value="NZ_LJJB01000007.1"/>
</dbReference>
<name>A0ABR5NDJ3_BRECH</name>
<dbReference type="InterPro" id="IPR000182">
    <property type="entry name" value="GNAT_dom"/>
</dbReference>
<evidence type="ECO:0000313" key="3">
    <source>
        <dbReference type="Proteomes" id="UP000051063"/>
    </source>
</evidence>
<dbReference type="InterPro" id="IPR016181">
    <property type="entry name" value="Acyl_CoA_acyltransferase"/>
</dbReference>
<proteinExistence type="predicted"/>
<sequence>MEIITTDRWEENLWNEAEPIYYAGFPEHGRKNRGIIQNMFRKHLCFLHLGKIDGQPVAMSITGKSDSNDTLIIDYFAVRKDSRGKGIGTLFLEAIKSWAIKEGAYKLLVIEVEADDNQTNQKRAHFWTNAGFQDTSYIHQYIWVPEPYRAMYLPLIPGSFASDNGPLLFSYITRFHKESFTKGK</sequence>
<dbReference type="Gene3D" id="3.40.630.30">
    <property type="match status" value="1"/>
</dbReference>
<dbReference type="PROSITE" id="PS51186">
    <property type="entry name" value="GNAT"/>
    <property type="match status" value="1"/>
</dbReference>
<feature type="domain" description="N-acetyltransferase" evidence="1">
    <location>
        <begin position="4"/>
        <end position="154"/>
    </location>
</feature>
<evidence type="ECO:0000313" key="2">
    <source>
        <dbReference type="EMBL" id="KQL49595.1"/>
    </source>
</evidence>
<dbReference type="Proteomes" id="UP000051063">
    <property type="component" value="Unassembled WGS sequence"/>
</dbReference>
<comment type="caution">
    <text evidence="2">The sequence shown here is derived from an EMBL/GenBank/DDBJ whole genome shotgun (WGS) entry which is preliminary data.</text>
</comment>
<keyword evidence="3" id="KW-1185">Reference proteome</keyword>
<dbReference type="EMBL" id="LJJB01000007">
    <property type="protein sequence ID" value="KQL49595.1"/>
    <property type="molecule type" value="Genomic_DNA"/>
</dbReference>
<reference evidence="2 3" key="1">
    <citation type="submission" date="2015-09" db="EMBL/GenBank/DDBJ databases">
        <title>Genome sequencing project for genomic taxonomy and phylogenomics of Bacillus-like bacteria.</title>
        <authorList>
            <person name="Liu B."/>
            <person name="Wang J."/>
            <person name="Zhu Y."/>
            <person name="Liu G."/>
            <person name="Chen Q."/>
            <person name="Chen Z."/>
            <person name="Lan J."/>
            <person name="Che J."/>
            <person name="Ge C."/>
            <person name="Shi H."/>
            <person name="Pan Z."/>
            <person name="Liu X."/>
        </authorList>
    </citation>
    <scope>NUCLEOTIDE SEQUENCE [LARGE SCALE GENOMIC DNA]</scope>
    <source>
        <strain evidence="2 3">DSM 8552</strain>
    </source>
</reference>
<dbReference type="CDD" id="cd04301">
    <property type="entry name" value="NAT_SF"/>
    <property type="match status" value="1"/>
</dbReference>
<accession>A0ABR5NDJ3</accession>
<protein>
    <recommendedName>
        <fullName evidence="1">N-acetyltransferase domain-containing protein</fullName>
    </recommendedName>
</protein>
<gene>
    <name evidence="2" type="ORF">AN963_07640</name>
</gene>
<organism evidence="2 3">
    <name type="scientific">Brevibacillus choshinensis</name>
    <dbReference type="NCBI Taxonomy" id="54911"/>
    <lineage>
        <taxon>Bacteria</taxon>
        <taxon>Bacillati</taxon>
        <taxon>Bacillota</taxon>
        <taxon>Bacilli</taxon>
        <taxon>Bacillales</taxon>
        <taxon>Paenibacillaceae</taxon>
        <taxon>Brevibacillus</taxon>
    </lineage>
</organism>